<evidence type="ECO:0000256" key="2">
    <source>
        <dbReference type="SAM" id="Phobius"/>
    </source>
</evidence>
<keyword evidence="2" id="KW-0812">Transmembrane</keyword>
<dbReference type="CDD" id="cd00063">
    <property type="entry name" value="FN3"/>
    <property type="match status" value="1"/>
</dbReference>
<keyword evidence="2" id="KW-1133">Transmembrane helix</keyword>
<evidence type="ECO:0000259" key="3">
    <source>
        <dbReference type="PROSITE" id="PS50853"/>
    </source>
</evidence>
<feature type="region of interest" description="Disordered" evidence="1">
    <location>
        <begin position="704"/>
        <end position="743"/>
    </location>
</feature>
<keyword evidence="2" id="KW-0472">Membrane</keyword>
<reference evidence="4 5" key="1">
    <citation type="submission" date="2018-08" db="EMBL/GenBank/DDBJ databases">
        <title>A genome reference for cultivated species of the human gut microbiota.</title>
        <authorList>
            <person name="Zou Y."/>
            <person name="Xue W."/>
            <person name="Luo G."/>
        </authorList>
    </citation>
    <scope>NUCLEOTIDE SEQUENCE [LARGE SCALE GENOMIC DNA]</scope>
    <source>
        <strain evidence="4 5">AF31-21AC</strain>
    </source>
</reference>
<dbReference type="Proteomes" id="UP000283586">
    <property type="component" value="Unassembled WGS sequence"/>
</dbReference>
<feature type="transmembrane region" description="Helical" evidence="2">
    <location>
        <begin position="38"/>
        <end position="59"/>
    </location>
</feature>
<proteinExistence type="predicted"/>
<dbReference type="Pfam" id="PF00041">
    <property type="entry name" value="fn3"/>
    <property type="match status" value="1"/>
</dbReference>
<comment type="caution">
    <text evidence="4">The sequence shown here is derived from an EMBL/GenBank/DDBJ whole genome shotgun (WGS) entry which is preliminary data.</text>
</comment>
<dbReference type="Gene3D" id="2.60.40.10">
    <property type="entry name" value="Immunoglobulins"/>
    <property type="match status" value="1"/>
</dbReference>
<dbReference type="InterPro" id="IPR003961">
    <property type="entry name" value="FN3_dom"/>
</dbReference>
<dbReference type="InterPro" id="IPR013783">
    <property type="entry name" value="Ig-like_fold"/>
</dbReference>
<accession>A0A3R6HLT0</accession>
<dbReference type="AlphaFoldDB" id="A0A3R6HLT0"/>
<protein>
    <recommendedName>
        <fullName evidence="3">Fibronectin type-III domain-containing protein</fullName>
    </recommendedName>
</protein>
<feature type="domain" description="Fibronectin type-III" evidence="3">
    <location>
        <begin position="887"/>
        <end position="989"/>
    </location>
</feature>
<sequence>MRLRYIFCKDISGYSKQGYILGLFMYKRRENEYMKKRTIRFCCGVMAAGLLICGIPSGGAERVTQNHLLWNVAAAAETAVTVSNENEFLSALAQKQKNIVVTGSFSVRGQAEASGQMMPVEIPDGTVITGNNTGSITFSGPIQIMGDGVVIRDIQIGFISTNSMNSVPHREIFLAGHSLTLDNVKTYLPGGGDASLGGFGGTEKELLPTIYAGGYHSNTAVGTKASLTVVNANSDTMFQNIYMGHKASAGERTAYTGSVELNLDADAKVRDIISAEDTTSASLVFSGGQNGTDEISISGIKGNANTVLTVKNCAVSGVVTTGIKDIVLEAGGRLQPKDETAQLNNITLKNGGCLDLTKIIDAQVKGNFTSGGSAAKGKLVLDQNGYVQINGQVSGVTQFQVGSHAISGNLLNEHTYIIAENGTAGNFVLSDKDINNNYSLVCKNGIWTAYRNYVPEKRELESIEIKSCPKNVYTGNIPADITDKTDDAPYLDVIWKDQYGEDYTFDEVANEYDGYGFYNHMILIRSDDWNSDDEEIQQKMDWGNPIYLDVDKNESDRYYLIAYGEVKTGKYTLLLCSEPFDDLDTVADVKALKDTVLAEKEIIFTDEPGVSHQHVEGEPVKENEIAATCTQKGSYDKVVYCKDKDCGEELSRENITVPASGHKKGEPVTENRVEAKVGVEGSYEKVMYCTTCHEELSREKIVIPALKEPDTEEPGTETPAPEPDTEEPGTETPEPDTEKPVHKHSYVLKKTTEATCMKEGEKIYSCACGDSYTEKIAKKSHTPEKKLTPAKPGSNGKNVTMCSLCKTVLKQVKINAPKTVKLSKDHYSYDGKAKKPAIKVTDNKGKVISGSFYKVSYQNNKKVGKATVTVKFQGNYSGILKKTFEICPKGTSISSVKSGKKSMTVKWKKQASQTSGYEIVYTADASFGKKNTKTAVIKSNKTTVKEIKGLKPGKKYYVKVRTYKEVKSGTKKVRIYSDWSKKKAVQIKK</sequence>
<evidence type="ECO:0000313" key="4">
    <source>
        <dbReference type="EMBL" id="RHN10261.1"/>
    </source>
</evidence>
<dbReference type="EMBL" id="QRQN01000005">
    <property type="protein sequence ID" value="RHN10261.1"/>
    <property type="molecule type" value="Genomic_DNA"/>
</dbReference>
<feature type="compositionally biased region" description="Acidic residues" evidence="1">
    <location>
        <begin position="723"/>
        <end position="735"/>
    </location>
</feature>
<name>A0A3R6HLT0_9FIRM</name>
<organism evidence="4 5">
    <name type="scientific">Roseburia intestinalis</name>
    <dbReference type="NCBI Taxonomy" id="166486"/>
    <lineage>
        <taxon>Bacteria</taxon>
        <taxon>Bacillati</taxon>
        <taxon>Bacillota</taxon>
        <taxon>Clostridia</taxon>
        <taxon>Lachnospirales</taxon>
        <taxon>Lachnospiraceae</taxon>
        <taxon>Roseburia</taxon>
    </lineage>
</organism>
<dbReference type="PROSITE" id="PS50853">
    <property type="entry name" value="FN3"/>
    <property type="match status" value="1"/>
</dbReference>
<gene>
    <name evidence="4" type="ORF">DWZ31_05565</name>
</gene>
<evidence type="ECO:0000256" key="1">
    <source>
        <dbReference type="SAM" id="MobiDB-lite"/>
    </source>
</evidence>
<dbReference type="InterPro" id="IPR036116">
    <property type="entry name" value="FN3_sf"/>
</dbReference>
<dbReference type="SUPFAM" id="SSF49265">
    <property type="entry name" value="Fibronectin type III"/>
    <property type="match status" value="1"/>
</dbReference>
<evidence type="ECO:0000313" key="5">
    <source>
        <dbReference type="Proteomes" id="UP000283586"/>
    </source>
</evidence>